<evidence type="ECO:0008006" key="3">
    <source>
        <dbReference type="Google" id="ProtNLM"/>
    </source>
</evidence>
<dbReference type="AlphaFoldDB" id="A0A2V2LGI5"/>
<accession>A0A2V2LGI5</accession>
<organism evidence="1 2">
    <name type="scientific">Meridianimarinicoccus roseus</name>
    <dbReference type="NCBI Taxonomy" id="2072018"/>
    <lineage>
        <taxon>Bacteria</taxon>
        <taxon>Pseudomonadati</taxon>
        <taxon>Pseudomonadota</taxon>
        <taxon>Alphaproteobacteria</taxon>
        <taxon>Rhodobacterales</taxon>
        <taxon>Paracoccaceae</taxon>
        <taxon>Meridianimarinicoccus</taxon>
    </lineage>
</organism>
<proteinExistence type="predicted"/>
<keyword evidence="2" id="KW-1185">Reference proteome</keyword>
<dbReference type="Proteomes" id="UP000245680">
    <property type="component" value="Unassembled WGS sequence"/>
</dbReference>
<evidence type="ECO:0000313" key="1">
    <source>
        <dbReference type="EMBL" id="PWR03041.1"/>
    </source>
</evidence>
<dbReference type="OrthoDB" id="564699at2"/>
<protein>
    <recommendedName>
        <fullName evidence="3">DUF2793 domain-containing protein</fullName>
    </recommendedName>
</protein>
<dbReference type="EMBL" id="QGKU01000031">
    <property type="protein sequence ID" value="PWR03041.1"/>
    <property type="molecule type" value="Genomic_DNA"/>
</dbReference>
<evidence type="ECO:0000313" key="2">
    <source>
        <dbReference type="Proteomes" id="UP000245680"/>
    </source>
</evidence>
<dbReference type="Pfam" id="PF10983">
    <property type="entry name" value="DUF2793"/>
    <property type="match status" value="1"/>
</dbReference>
<gene>
    <name evidence="1" type="ORF">DKT77_08885</name>
</gene>
<sequence>MTRTANIDLPLVQAAQAQKHVTVNEAFALLDAAAQLVLASVTQTVPPAEAADGTVFHVPPGAVDAWVGQAGRVAVFSNGGWVFVAPRAGWRGWISDTGTTALFDGAVWQPQAVAVSAHGAASLMEVIEADIDLQSGPELTSPDLIPVGCVVLGISGIVTEAIGGTLSGWRVGVPGGSGRYGTGLGLSLGSWVQGVTGQPQAYYSQTPLLIEAEGGSFSGGRVRLAVHLFRMTLPRV</sequence>
<reference evidence="1 2" key="1">
    <citation type="submission" date="2018-05" db="EMBL/GenBank/DDBJ databases">
        <title>Rhodobacteraceae gen. nov., sp. nov. isolated from sea water.</title>
        <authorList>
            <person name="Ren Y."/>
        </authorList>
    </citation>
    <scope>NUCLEOTIDE SEQUENCE [LARGE SCALE GENOMIC DNA]</scope>
    <source>
        <strain evidence="1 2">TG-679</strain>
    </source>
</reference>
<dbReference type="RefSeq" id="WP_109811347.1">
    <property type="nucleotide sequence ID" value="NZ_QGKU01000031.1"/>
</dbReference>
<name>A0A2V2LGI5_9RHOB</name>
<comment type="caution">
    <text evidence="1">The sequence shown here is derived from an EMBL/GenBank/DDBJ whole genome shotgun (WGS) entry which is preliminary data.</text>
</comment>
<dbReference type="InterPro" id="IPR021251">
    <property type="entry name" value="DUF2793"/>
</dbReference>